<dbReference type="Gene3D" id="3.40.50.720">
    <property type="entry name" value="NAD(P)-binding Rossmann-like Domain"/>
    <property type="match status" value="1"/>
</dbReference>
<dbReference type="SUPFAM" id="SSF51735">
    <property type="entry name" value="NAD(P)-binding Rossmann-fold domains"/>
    <property type="match status" value="1"/>
</dbReference>
<accession>A0ABX1KC59</accession>
<gene>
    <name evidence="2" type="ORF">HF576_08640</name>
</gene>
<feature type="domain" description="NAD-dependent epimerase/dehydratase" evidence="1">
    <location>
        <begin position="5"/>
        <end position="219"/>
    </location>
</feature>
<dbReference type="EMBL" id="JABACI010000002">
    <property type="protein sequence ID" value="NLP83913.1"/>
    <property type="molecule type" value="Genomic_DNA"/>
</dbReference>
<keyword evidence="3" id="KW-1185">Reference proteome</keyword>
<evidence type="ECO:0000313" key="3">
    <source>
        <dbReference type="Proteomes" id="UP001429745"/>
    </source>
</evidence>
<dbReference type="PANTHER" id="PTHR43245:SF13">
    <property type="entry name" value="UDP-D-APIOSE_UDP-D-XYLOSE SYNTHASE 2"/>
    <property type="match status" value="1"/>
</dbReference>
<evidence type="ECO:0000313" key="2">
    <source>
        <dbReference type="EMBL" id="NLP83913.1"/>
    </source>
</evidence>
<dbReference type="InterPro" id="IPR050177">
    <property type="entry name" value="Lipid_A_modif_metabolic_enz"/>
</dbReference>
<dbReference type="RefSeq" id="WP_168912396.1">
    <property type="nucleotide sequence ID" value="NZ_JABACI010000002.1"/>
</dbReference>
<reference evidence="2 3" key="1">
    <citation type="submission" date="2020-04" db="EMBL/GenBank/DDBJ databases">
        <title>CFH 90308 Microbacterium sp.</title>
        <authorList>
            <person name="Nie G."/>
            <person name="Ming H."/>
            <person name="Xia T."/>
        </authorList>
    </citation>
    <scope>NUCLEOTIDE SEQUENCE [LARGE SCALE GENOMIC DNA]</scope>
    <source>
        <strain evidence="2 3">CFH 90308</strain>
    </source>
</reference>
<evidence type="ECO:0000259" key="1">
    <source>
        <dbReference type="Pfam" id="PF01370"/>
    </source>
</evidence>
<protein>
    <submittedName>
        <fullName evidence="2">NAD(P)-dependent oxidoreductase</fullName>
    </submittedName>
</protein>
<name>A0ABX1KC59_9MICO</name>
<dbReference type="InterPro" id="IPR001509">
    <property type="entry name" value="Epimerase_deHydtase"/>
</dbReference>
<dbReference type="Pfam" id="PF01370">
    <property type="entry name" value="Epimerase"/>
    <property type="match status" value="1"/>
</dbReference>
<dbReference type="PANTHER" id="PTHR43245">
    <property type="entry name" value="BIFUNCTIONAL POLYMYXIN RESISTANCE PROTEIN ARNA"/>
    <property type="match status" value="1"/>
</dbReference>
<dbReference type="InterPro" id="IPR036291">
    <property type="entry name" value="NAD(P)-bd_dom_sf"/>
</dbReference>
<proteinExistence type="predicted"/>
<organism evidence="2 3">
    <name type="scientific">Microbacterium salsuginis</name>
    <dbReference type="NCBI Taxonomy" id="2722803"/>
    <lineage>
        <taxon>Bacteria</taxon>
        <taxon>Bacillati</taxon>
        <taxon>Actinomycetota</taxon>
        <taxon>Actinomycetes</taxon>
        <taxon>Micrococcales</taxon>
        <taxon>Microbacteriaceae</taxon>
        <taxon>Microbacterium</taxon>
    </lineage>
</organism>
<comment type="caution">
    <text evidence="2">The sequence shown here is derived from an EMBL/GenBank/DDBJ whole genome shotgun (WGS) entry which is preliminary data.</text>
</comment>
<sequence length="290" mass="31721">MGATVAVTGAGGYIGRHVVRSILERGDDVLAVVRQPDPELAAELGRDRIMQADVFDLDTSDWTRLTACDALMHLAWRDGFVLRSRAHGEDVSRHYEFLLRSADEGIGRIAVLGTMHEIGYWEGAIGEDTPSNPTTPYGIAKHALRRLLETSLEGSETSLAWLRCYYITGDDERSNSVFNKILLAEGRGDTTFPFTSGRNLYDFSDVADLADQLVTAALDRQALGVIDCCSGTPQSLADAVEGFIAARGLSIRLEYGAFPDRPFDSPGVWGDPTRISAIMAHNPTRSKKEQ</sequence>
<dbReference type="Proteomes" id="UP001429745">
    <property type="component" value="Unassembled WGS sequence"/>
</dbReference>